<evidence type="ECO:0000313" key="6">
    <source>
        <dbReference type="Proteomes" id="UP001260872"/>
    </source>
</evidence>
<dbReference type="InterPro" id="IPR019887">
    <property type="entry name" value="Tscrpt_reg_AsnC/Lrp_C"/>
</dbReference>
<dbReference type="InterPro" id="IPR019885">
    <property type="entry name" value="Tscrpt_reg_HTH_AsnC-type_CS"/>
</dbReference>
<dbReference type="CDD" id="cd00090">
    <property type="entry name" value="HTH_ARSR"/>
    <property type="match status" value="1"/>
</dbReference>
<proteinExistence type="predicted"/>
<evidence type="ECO:0000259" key="4">
    <source>
        <dbReference type="PROSITE" id="PS50956"/>
    </source>
</evidence>
<evidence type="ECO:0000256" key="3">
    <source>
        <dbReference type="ARBA" id="ARBA00023163"/>
    </source>
</evidence>
<dbReference type="Pfam" id="PF01037">
    <property type="entry name" value="AsnC_trans_reg"/>
    <property type="match status" value="1"/>
</dbReference>
<dbReference type="Proteomes" id="UP001260872">
    <property type="component" value="Unassembled WGS sequence"/>
</dbReference>
<comment type="caution">
    <text evidence="5">The sequence shown here is derived from an EMBL/GenBank/DDBJ whole genome shotgun (WGS) entry which is preliminary data.</text>
</comment>
<dbReference type="PANTHER" id="PTHR30154:SF34">
    <property type="entry name" value="TRANSCRIPTIONAL REGULATOR AZLB"/>
    <property type="match status" value="1"/>
</dbReference>
<organism evidence="5 6">
    <name type="scientific">Nesterenkonia flava</name>
    <dbReference type="NCBI Taxonomy" id="469799"/>
    <lineage>
        <taxon>Bacteria</taxon>
        <taxon>Bacillati</taxon>
        <taxon>Actinomycetota</taxon>
        <taxon>Actinomycetes</taxon>
        <taxon>Micrococcales</taxon>
        <taxon>Micrococcaceae</taxon>
        <taxon>Nesterenkonia</taxon>
    </lineage>
</organism>
<dbReference type="InterPro" id="IPR019888">
    <property type="entry name" value="Tscrpt_reg_AsnC-like"/>
</dbReference>
<dbReference type="SMART" id="SM00344">
    <property type="entry name" value="HTH_ASNC"/>
    <property type="match status" value="1"/>
</dbReference>
<dbReference type="Gene3D" id="1.10.10.10">
    <property type="entry name" value="Winged helix-like DNA-binding domain superfamily/Winged helix DNA-binding domain"/>
    <property type="match status" value="1"/>
</dbReference>
<keyword evidence="2" id="KW-0238">DNA-binding</keyword>
<dbReference type="InterPro" id="IPR011008">
    <property type="entry name" value="Dimeric_a/b-barrel"/>
</dbReference>
<protein>
    <submittedName>
        <fullName evidence="5">Lrp/AsnC family transcriptional regulator</fullName>
    </submittedName>
</protein>
<reference evidence="6" key="1">
    <citation type="submission" date="2023-07" db="EMBL/GenBank/DDBJ databases">
        <title>Description of three actinobacteria isolated from air of manufacturing shop in a pharmaceutical factory.</title>
        <authorList>
            <person name="Zhang D.-F."/>
        </authorList>
    </citation>
    <scope>NUCLEOTIDE SEQUENCE [LARGE SCALE GENOMIC DNA]</scope>
    <source>
        <strain evidence="6">CCTCC AB 207010</strain>
    </source>
</reference>
<dbReference type="SUPFAM" id="SSF46785">
    <property type="entry name" value="Winged helix' DNA-binding domain"/>
    <property type="match status" value="1"/>
</dbReference>
<dbReference type="InterPro" id="IPR036390">
    <property type="entry name" value="WH_DNA-bd_sf"/>
</dbReference>
<dbReference type="PRINTS" id="PR00033">
    <property type="entry name" value="HTHASNC"/>
</dbReference>
<dbReference type="InterPro" id="IPR036388">
    <property type="entry name" value="WH-like_DNA-bd_sf"/>
</dbReference>
<dbReference type="Gene3D" id="3.30.70.920">
    <property type="match status" value="1"/>
</dbReference>
<dbReference type="PROSITE" id="PS00519">
    <property type="entry name" value="HTH_ASNC_1"/>
    <property type="match status" value="1"/>
</dbReference>
<keyword evidence="1" id="KW-0805">Transcription regulation</keyword>
<dbReference type="InterPro" id="IPR011991">
    <property type="entry name" value="ArsR-like_HTH"/>
</dbReference>
<keyword evidence="3" id="KW-0804">Transcription</keyword>
<evidence type="ECO:0000313" key="5">
    <source>
        <dbReference type="EMBL" id="MDR5711922.1"/>
    </source>
</evidence>
<dbReference type="PANTHER" id="PTHR30154">
    <property type="entry name" value="LEUCINE-RESPONSIVE REGULATORY PROTEIN"/>
    <property type="match status" value="1"/>
</dbReference>
<accession>A0ABU1FUJ1</accession>
<dbReference type="Pfam" id="PF13412">
    <property type="entry name" value="HTH_24"/>
    <property type="match status" value="1"/>
</dbReference>
<name>A0ABU1FUJ1_9MICC</name>
<sequence length="145" mass="15801">MERLNDLDRRLIAALRKDGRAPISALAEQLGVSRATVTSRIDKLTAAGIITGFSVKTRDAGDTTGVRALSFIGVTGGTTTTEKVIAALRGFPEVERLHTTNGEWDLVAEVSCSDLKELDVMLRRMREIEGVRNSETSLLLRSVFV</sequence>
<dbReference type="InterPro" id="IPR000485">
    <property type="entry name" value="AsnC-type_HTH_dom"/>
</dbReference>
<gene>
    <name evidence="5" type="ORF">RH857_07215</name>
</gene>
<evidence type="ECO:0000256" key="1">
    <source>
        <dbReference type="ARBA" id="ARBA00023015"/>
    </source>
</evidence>
<evidence type="ECO:0000256" key="2">
    <source>
        <dbReference type="ARBA" id="ARBA00023125"/>
    </source>
</evidence>
<dbReference type="RefSeq" id="WP_310537302.1">
    <property type="nucleotide sequence ID" value="NZ_BAAAOC010000089.1"/>
</dbReference>
<keyword evidence="6" id="KW-1185">Reference proteome</keyword>
<dbReference type="EMBL" id="JAVKGT010000015">
    <property type="protein sequence ID" value="MDR5711922.1"/>
    <property type="molecule type" value="Genomic_DNA"/>
</dbReference>
<feature type="domain" description="HTH asnC-type" evidence="4">
    <location>
        <begin position="4"/>
        <end position="67"/>
    </location>
</feature>
<dbReference type="PROSITE" id="PS50956">
    <property type="entry name" value="HTH_ASNC_2"/>
    <property type="match status" value="1"/>
</dbReference>
<dbReference type="SUPFAM" id="SSF54909">
    <property type="entry name" value="Dimeric alpha+beta barrel"/>
    <property type="match status" value="1"/>
</dbReference>